<dbReference type="EMBL" id="QUMS01000001">
    <property type="protein sequence ID" value="REG10307.1"/>
    <property type="molecule type" value="Genomic_DNA"/>
</dbReference>
<dbReference type="SMART" id="SM00854">
    <property type="entry name" value="PGA_cap"/>
    <property type="match status" value="1"/>
</dbReference>
<feature type="domain" description="Capsule synthesis protein CapA" evidence="3">
    <location>
        <begin position="243"/>
        <end position="486"/>
    </location>
</feature>
<name>A0A347ZUX7_9CHLR</name>
<dbReference type="PANTHER" id="PTHR33393:SF13">
    <property type="entry name" value="PGA BIOSYNTHESIS PROTEIN CAPA"/>
    <property type="match status" value="1"/>
</dbReference>
<comment type="caution">
    <text evidence="4">The sequence shown here is derived from an EMBL/GenBank/DDBJ whole genome shotgun (WGS) entry which is preliminary data.</text>
</comment>
<evidence type="ECO:0000256" key="1">
    <source>
        <dbReference type="ARBA" id="ARBA00005662"/>
    </source>
</evidence>
<protein>
    <submittedName>
        <fullName evidence="4">Poly-gamma-glutamate synthesis protein (Capsule biosynthesis protein)</fullName>
    </submittedName>
</protein>
<dbReference type="InterPro" id="IPR052169">
    <property type="entry name" value="CW_Biosynth-Accessory"/>
</dbReference>
<feature type="chain" id="PRO_5030063650" evidence="2">
    <location>
        <begin position="21"/>
        <end position="545"/>
    </location>
</feature>
<dbReference type="Pfam" id="PF09587">
    <property type="entry name" value="PGA_cap"/>
    <property type="match status" value="1"/>
</dbReference>
<accession>A0A347ZUX7</accession>
<dbReference type="AlphaFoldDB" id="A0A347ZUX7"/>
<dbReference type="Proteomes" id="UP000256388">
    <property type="component" value="Unassembled WGS sequence"/>
</dbReference>
<organism evidence="4 5">
    <name type="scientific">Pelolinea submarina</name>
    <dbReference type="NCBI Taxonomy" id="913107"/>
    <lineage>
        <taxon>Bacteria</taxon>
        <taxon>Bacillati</taxon>
        <taxon>Chloroflexota</taxon>
        <taxon>Anaerolineae</taxon>
        <taxon>Anaerolineales</taxon>
        <taxon>Anaerolineaceae</taxon>
        <taxon>Pelolinea</taxon>
    </lineage>
</organism>
<comment type="similarity">
    <text evidence="1">Belongs to the CapA family.</text>
</comment>
<dbReference type="RefSeq" id="WP_116223499.1">
    <property type="nucleotide sequence ID" value="NZ_AP018437.1"/>
</dbReference>
<dbReference type="SUPFAM" id="SSF56300">
    <property type="entry name" value="Metallo-dependent phosphatases"/>
    <property type="match status" value="1"/>
</dbReference>
<evidence type="ECO:0000256" key="2">
    <source>
        <dbReference type="SAM" id="SignalP"/>
    </source>
</evidence>
<dbReference type="InterPro" id="IPR029052">
    <property type="entry name" value="Metallo-depent_PP-like"/>
</dbReference>
<evidence type="ECO:0000313" key="4">
    <source>
        <dbReference type="EMBL" id="REG10307.1"/>
    </source>
</evidence>
<dbReference type="OrthoDB" id="150244at2"/>
<gene>
    <name evidence="4" type="ORF">DFR64_0162</name>
</gene>
<keyword evidence="5" id="KW-1185">Reference proteome</keyword>
<feature type="signal peptide" evidence="2">
    <location>
        <begin position="1"/>
        <end position="20"/>
    </location>
</feature>
<dbReference type="InterPro" id="IPR019079">
    <property type="entry name" value="Capsule_synth_CapA"/>
</dbReference>
<reference evidence="4 5" key="1">
    <citation type="submission" date="2018-08" db="EMBL/GenBank/DDBJ databases">
        <title>Genomic Encyclopedia of Type Strains, Phase IV (KMG-IV): sequencing the most valuable type-strain genomes for metagenomic binning, comparative biology and taxonomic classification.</title>
        <authorList>
            <person name="Goeker M."/>
        </authorList>
    </citation>
    <scope>NUCLEOTIDE SEQUENCE [LARGE SCALE GENOMIC DNA]</scope>
    <source>
        <strain evidence="4 5">DSM 23923</strain>
    </source>
</reference>
<dbReference type="PANTHER" id="PTHR33393">
    <property type="entry name" value="POLYGLUTAMINE SYNTHESIS ACCESSORY PROTEIN RV0574C-RELATED"/>
    <property type="match status" value="1"/>
</dbReference>
<sequence length="545" mass="60083">MKKVRSLISIILAAAVLLTACGKNQPEEAQAVESTTPQPQQTSYTIWLAPYLPEAMLDDMALPSKVIEVNDKTEADLLVDVGADHPVSQWIYVLAAPFATVADEVSLDSLQALWKGTAPQDFPVEKLIMDGSTQAILEKLWGSAAINTVKTVSAEDLLTTAWNEEKTWAIIPFEELDPQWKVIALDDQSPIQKAFNPDAYGLKIPFSLVGNTDVVEPFMKKYGPESGSPMLPTGNRDADKLTTVVVTGVTALVRGTAYLMEKNGMTYPAIDIGDILRDADILHVSNEIPFTETCPKPFANLENDTNLVFCSKPEYIQLLEAIGTDVVELTGDHFRDWGADAMLYTIDMYNQRGWQYYGGGTDLADGMKPALFEHNGNKIAFIGCNAKPPGYATASATSPGAVHCDMDAMAKVVKEVVAEGYLPIFTFQHLEYYTYTINKNLVDDFEKAADAGAVIVSGSQAHQPHALEFYKGATLHFGLGNLFFDQYNEGFPQRQAFMDRHVFYNGRYISTELLTIMFTDMARPRLMTADERADLLNTVFSASGW</sequence>
<evidence type="ECO:0000313" key="5">
    <source>
        <dbReference type="Proteomes" id="UP000256388"/>
    </source>
</evidence>
<dbReference type="PROSITE" id="PS51257">
    <property type="entry name" value="PROKAR_LIPOPROTEIN"/>
    <property type="match status" value="1"/>
</dbReference>
<keyword evidence="2" id="KW-0732">Signal</keyword>
<proteinExistence type="inferred from homology"/>
<evidence type="ECO:0000259" key="3">
    <source>
        <dbReference type="SMART" id="SM00854"/>
    </source>
</evidence>